<protein>
    <submittedName>
        <fullName evidence="3">Uncharacterized protein</fullName>
    </submittedName>
</protein>
<name>A0ABQ3H6N7_9NEIS</name>
<organism evidence="3 4">
    <name type="scientific">Jeongeupia chitinilytica</name>
    <dbReference type="NCBI Taxonomy" id="1041641"/>
    <lineage>
        <taxon>Bacteria</taxon>
        <taxon>Pseudomonadati</taxon>
        <taxon>Pseudomonadota</taxon>
        <taxon>Betaproteobacteria</taxon>
        <taxon>Neisseriales</taxon>
        <taxon>Chitinibacteraceae</taxon>
        <taxon>Jeongeupia</taxon>
    </lineage>
</organism>
<keyword evidence="4" id="KW-1185">Reference proteome</keyword>
<feature type="compositionally biased region" description="Gly residues" evidence="1">
    <location>
        <begin position="35"/>
        <end position="52"/>
    </location>
</feature>
<evidence type="ECO:0000256" key="1">
    <source>
        <dbReference type="SAM" id="MobiDB-lite"/>
    </source>
</evidence>
<evidence type="ECO:0000313" key="4">
    <source>
        <dbReference type="Proteomes" id="UP000604737"/>
    </source>
</evidence>
<keyword evidence="2" id="KW-0472">Membrane</keyword>
<dbReference type="Proteomes" id="UP000604737">
    <property type="component" value="Unassembled WGS sequence"/>
</dbReference>
<keyword evidence="2" id="KW-0812">Transmembrane</keyword>
<proteinExistence type="predicted"/>
<gene>
    <name evidence="3" type="ORF">GCM10007350_31660</name>
</gene>
<evidence type="ECO:0000256" key="2">
    <source>
        <dbReference type="SAM" id="Phobius"/>
    </source>
</evidence>
<reference evidence="4" key="1">
    <citation type="journal article" date="2019" name="Int. J. Syst. Evol. Microbiol.">
        <title>The Global Catalogue of Microorganisms (GCM) 10K type strain sequencing project: providing services to taxonomists for standard genome sequencing and annotation.</title>
        <authorList>
            <consortium name="The Broad Institute Genomics Platform"/>
            <consortium name="The Broad Institute Genome Sequencing Center for Infectious Disease"/>
            <person name="Wu L."/>
            <person name="Ma J."/>
        </authorList>
    </citation>
    <scope>NUCLEOTIDE SEQUENCE [LARGE SCALE GENOMIC DNA]</scope>
    <source>
        <strain evidence="4">KCTC 23701</strain>
    </source>
</reference>
<feature type="region of interest" description="Disordered" evidence="1">
    <location>
        <begin position="26"/>
        <end position="52"/>
    </location>
</feature>
<dbReference type="EMBL" id="BMYO01000009">
    <property type="protein sequence ID" value="GHD67659.1"/>
    <property type="molecule type" value="Genomic_DNA"/>
</dbReference>
<sequence>MSRFAYIVYCLIVIAVSTLINLSMTDEGGRSSRGWGSGGYSGGGSSYSGGHK</sequence>
<comment type="caution">
    <text evidence="3">The sequence shown here is derived from an EMBL/GenBank/DDBJ whole genome shotgun (WGS) entry which is preliminary data.</text>
</comment>
<accession>A0ABQ3H6N7</accession>
<feature type="transmembrane region" description="Helical" evidence="2">
    <location>
        <begin position="6"/>
        <end position="24"/>
    </location>
</feature>
<dbReference type="RefSeq" id="WP_189461885.1">
    <property type="nucleotide sequence ID" value="NZ_BMYO01000009.1"/>
</dbReference>
<evidence type="ECO:0000313" key="3">
    <source>
        <dbReference type="EMBL" id="GHD67659.1"/>
    </source>
</evidence>
<keyword evidence="2" id="KW-1133">Transmembrane helix</keyword>